<evidence type="ECO:0000313" key="4">
    <source>
        <dbReference type="EMBL" id="KAE9979942.1"/>
    </source>
</evidence>
<reference evidence="3 5" key="1">
    <citation type="submission" date="2019-11" db="EMBL/GenBank/DDBJ databases">
        <title>Venturia inaequalis Genome Resource.</title>
        <authorList>
            <person name="Lichtner F.J."/>
        </authorList>
    </citation>
    <scope>NUCLEOTIDE SEQUENCE [LARGE SCALE GENOMIC DNA]</scope>
    <source>
        <strain evidence="3">Bline_iso_100314</strain>
        <strain evidence="4 6">DMI_063113</strain>
    </source>
</reference>
<dbReference type="EMBL" id="WNWR01000400">
    <property type="protein sequence ID" value="KAE9979942.1"/>
    <property type="molecule type" value="Genomic_DNA"/>
</dbReference>
<comment type="caution">
    <text evidence="3">The sequence shown here is derived from an EMBL/GenBank/DDBJ whole genome shotgun (WGS) entry which is preliminary data.</text>
</comment>
<feature type="compositionally biased region" description="Polar residues" evidence="2">
    <location>
        <begin position="517"/>
        <end position="533"/>
    </location>
</feature>
<feature type="compositionally biased region" description="Polar residues" evidence="2">
    <location>
        <begin position="495"/>
        <end position="507"/>
    </location>
</feature>
<feature type="compositionally biased region" description="Polar residues" evidence="2">
    <location>
        <begin position="435"/>
        <end position="447"/>
    </location>
</feature>
<dbReference type="AlphaFoldDB" id="A0A8H3UBL0"/>
<dbReference type="EMBL" id="WNWQ01000583">
    <property type="protein sequence ID" value="KAE9965719.1"/>
    <property type="molecule type" value="Genomic_DNA"/>
</dbReference>
<evidence type="ECO:0000313" key="6">
    <source>
        <dbReference type="Proteomes" id="UP000490939"/>
    </source>
</evidence>
<dbReference type="Proteomes" id="UP000490939">
    <property type="component" value="Unassembled WGS sequence"/>
</dbReference>
<accession>A0A8H3UBL0</accession>
<evidence type="ECO:0000256" key="2">
    <source>
        <dbReference type="SAM" id="MobiDB-lite"/>
    </source>
</evidence>
<evidence type="ECO:0000313" key="3">
    <source>
        <dbReference type="EMBL" id="KAE9965719.1"/>
    </source>
</evidence>
<protein>
    <submittedName>
        <fullName evidence="3">Uncharacterized protein</fullName>
    </submittedName>
</protein>
<proteinExistence type="predicted"/>
<feature type="compositionally biased region" description="Low complexity" evidence="2">
    <location>
        <begin position="451"/>
        <end position="494"/>
    </location>
</feature>
<feature type="compositionally biased region" description="Polar residues" evidence="2">
    <location>
        <begin position="1"/>
        <end position="14"/>
    </location>
</feature>
<feature type="region of interest" description="Disordered" evidence="2">
    <location>
        <begin position="1"/>
        <end position="65"/>
    </location>
</feature>
<keyword evidence="1" id="KW-0175">Coiled coil</keyword>
<name>A0A8H3UBL0_VENIN</name>
<sequence length="608" mass="67322">MTFQRGQSNQQPQRSKARNHHRSNMQLQAHHSGKHNGGFQPINNSPNNNHRGANTNSIGSPYHQMMNSNAVRGSEQYGSMNGTLNGNMYGDYQGQPFTSQHNPIMQQQFLPFQQGQFPYNAPELTPLQLAHKKFKAEEPLRNAVASYRAQQMYERTQVWDQHFRKLLQLWKSPEYRAKNQHVEKTMEDWQNEEKRDWPRFKLAALEKDNEERHAAIERLEAANKEEREAAVKEGRKPAVKKVKRSHLPVYSERETEYEELFGDHHSIFTLNDVLYASAPRFNVPISRSPPAVQPSAGPAQDTVKRVVKRGREDDVVDEHIVKRSRPAGIDTSPVPSAKVEPQQLPDTIDTTQKKLAEENPKGILKRGREEDVEEERDIKRTRQEAIISTIPQTLTEDITSSCANKDVISDSLQALSTPDINTPRGETASLPVNDGASSTKIETSSSDHVVLAQSSTSPTSLQSSSPSSTPSASAISHIMPATTETSPAPPEVTSLYSSPTSTHSPGLSSDAIPYSPASPQSSTGSVATIPSNNKRNRHSDDESDEAPPIKRQYIRATSLNSPPVLATAITRTSATDIKVVNASSSALSASIPASSFYDSALDDDEEEL</sequence>
<organism evidence="3 5">
    <name type="scientific">Venturia inaequalis</name>
    <name type="common">Apple scab fungus</name>
    <dbReference type="NCBI Taxonomy" id="5025"/>
    <lineage>
        <taxon>Eukaryota</taxon>
        <taxon>Fungi</taxon>
        <taxon>Dikarya</taxon>
        <taxon>Ascomycota</taxon>
        <taxon>Pezizomycotina</taxon>
        <taxon>Dothideomycetes</taxon>
        <taxon>Pleosporomycetidae</taxon>
        <taxon>Venturiales</taxon>
        <taxon>Venturiaceae</taxon>
        <taxon>Venturia</taxon>
    </lineage>
</organism>
<feature type="region of interest" description="Disordered" evidence="2">
    <location>
        <begin position="416"/>
        <end position="557"/>
    </location>
</feature>
<keyword evidence="6" id="KW-1185">Reference proteome</keyword>
<dbReference type="Proteomes" id="UP000433883">
    <property type="component" value="Unassembled WGS sequence"/>
</dbReference>
<evidence type="ECO:0000313" key="5">
    <source>
        <dbReference type="Proteomes" id="UP000433883"/>
    </source>
</evidence>
<evidence type="ECO:0000256" key="1">
    <source>
        <dbReference type="SAM" id="Coils"/>
    </source>
</evidence>
<feature type="compositionally biased region" description="Polar residues" evidence="2">
    <location>
        <begin position="41"/>
        <end position="65"/>
    </location>
</feature>
<gene>
    <name evidence="3" type="ORF">BLS_007429</name>
    <name evidence="4" type="ORF">EG327_006850</name>
</gene>
<feature type="coiled-coil region" evidence="1">
    <location>
        <begin position="202"/>
        <end position="236"/>
    </location>
</feature>